<dbReference type="InterPro" id="IPR011009">
    <property type="entry name" value="Kinase-like_dom_sf"/>
</dbReference>
<dbReference type="Gene3D" id="3.90.1200.10">
    <property type="match status" value="1"/>
</dbReference>
<name>A0AAX3NV85_9GAMM</name>
<dbReference type="AlphaFoldDB" id="A0AAX3NV85"/>
<accession>A0AAX3NV85</accession>
<reference evidence="2" key="1">
    <citation type="submission" date="2023-02" db="EMBL/GenBank/DDBJ databases">
        <title>The sequence of Aeromonas allosaccharophila K520.</title>
        <authorList>
            <person name="Luo X."/>
        </authorList>
    </citation>
    <scope>NUCLEOTIDE SEQUENCE</scope>
    <source>
        <strain evidence="2">K520</strain>
    </source>
</reference>
<dbReference type="SUPFAM" id="SSF53448">
    <property type="entry name" value="Nucleotide-diphospho-sugar transferases"/>
    <property type="match status" value="1"/>
</dbReference>
<gene>
    <name evidence="2" type="ORF">PYU98_07445</name>
</gene>
<proteinExistence type="predicted"/>
<dbReference type="InterPro" id="IPR029044">
    <property type="entry name" value="Nucleotide-diphossugar_trans"/>
</dbReference>
<evidence type="ECO:0000259" key="1">
    <source>
        <dbReference type="Pfam" id="PF01636"/>
    </source>
</evidence>
<dbReference type="Proteomes" id="UP001213721">
    <property type="component" value="Chromosome"/>
</dbReference>
<sequence>MNTIILSGQYVNQELQVEFGQIPPAFLPVGNRRLYEFQIANIKNNNTDSLIYITLPKTYNLSDWDKLELDRENVKVIFVDEHFSLGQSISYVLASMSDLTQEVSIYYGDTLFRNSIAYTGDVAFVAKPDHNYLWLSLGKDSQTVFCGYLKVCKPISLIKALIQSDFDLESGLYQYNSIYPIAKSVRNDWLDFGHLNTYFNSKTIVTTERAFNSLEINKNYVLKKSEKDTKLEAEAVWFSSIPEEIAHFTPRLISYGKQHSGYYYKLEYLYHPTLTELFVFGHQPAVVWERMIGACFDFINQCQSVNHGSSEYDENFYQALILKNKERLESFLLEYPRYSEPIADFDGEEYLLREILEACHQLIEPHSRKTFVHGDLCFSNILYDFRKNDIKVIDPRGISFDGAMTSLGDTRYDLAKLCHSAIGKYDFIVSDTFSIEDDGYRLKLTLPDHNVDLSDNIRDNIERMGFSFNEIMAMTCTLFLSMLPLHYDKPLRQQAFIATAIKLYKGIKQ</sequence>
<protein>
    <submittedName>
        <fullName evidence="2">Aminoglycoside phosphotransferase family protein</fullName>
    </submittedName>
</protein>
<organism evidence="2 3">
    <name type="scientific">Aeromonas allosaccharophila</name>
    <dbReference type="NCBI Taxonomy" id="656"/>
    <lineage>
        <taxon>Bacteria</taxon>
        <taxon>Pseudomonadati</taxon>
        <taxon>Pseudomonadota</taxon>
        <taxon>Gammaproteobacteria</taxon>
        <taxon>Aeromonadales</taxon>
        <taxon>Aeromonadaceae</taxon>
        <taxon>Aeromonas</taxon>
    </lineage>
</organism>
<dbReference type="RefSeq" id="WP_275057797.1">
    <property type="nucleotide sequence ID" value="NZ_CP118988.1"/>
</dbReference>
<dbReference type="Pfam" id="PF01636">
    <property type="entry name" value="APH"/>
    <property type="match status" value="1"/>
</dbReference>
<evidence type="ECO:0000313" key="3">
    <source>
        <dbReference type="Proteomes" id="UP001213721"/>
    </source>
</evidence>
<feature type="domain" description="Aminoglycoside phosphotransferase" evidence="1">
    <location>
        <begin position="220"/>
        <end position="420"/>
    </location>
</feature>
<evidence type="ECO:0000313" key="2">
    <source>
        <dbReference type="EMBL" id="WED78049.1"/>
    </source>
</evidence>
<dbReference type="SUPFAM" id="SSF56112">
    <property type="entry name" value="Protein kinase-like (PK-like)"/>
    <property type="match status" value="1"/>
</dbReference>
<dbReference type="EMBL" id="CP118988">
    <property type="protein sequence ID" value="WED78049.1"/>
    <property type="molecule type" value="Genomic_DNA"/>
</dbReference>
<dbReference type="InterPro" id="IPR002575">
    <property type="entry name" value="Aminoglycoside_PTrfase"/>
</dbReference>